<dbReference type="PIRSF" id="PIRSF000144">
    <property type="entry name" value="CbbBc"/>
    <property type="match status" value="1"/>
</dbReference>
<dbReference type="Proteomes" id="UP000278422">
    <property type="component" value="Unassembled WGS sequence"/>
</dbReference>
<keyword evidence="6" id="KW-0479">Metal-binding</keyword>
<dbReference type="SUPFAM" id="SSF53706">
    <property type="entry name" value="Formate dehydrogenase/DMSO reductase, domains 1-3"/>
    <property type="match status" value="1"/>
</dbReference>
<dbReference type="Gene3D" id="3.40.50.740">
    <property type="match status" value="1"/>
</dbReference>
<dbReference type="Pfam" id="PF01568">
    <property type="entry name" value="Molydop_binding"/>
    <property type="match status" value="1"/>
</dbReference>
<keyword evidence="4" id="KW-0004">4Fe-4S</keyword>
<evidence type="ECO:0000313" key="13">
    <source>
        <dbReference type="EMBL" id="RRQ04144.1"/>
    </source>
</evidence>
<keyword evidence="9" id="KW-0411">Iron-sulfur</keyword>
<feature type="domain" description="Molybdopterin oxidoreductase" evidence="11">
    <location>
        <begin position="169"/>
        <end position="537"/>
    </location>
</feature>
<feature type="region of interest" description="Disordered" evidence="10">
    <location>
        <begin position="1"/>
        <end position="64"/>
    </location>
</feature>
<sequence>MPMTSHDRDHHTDDRTAGHPDPHRAGTADTADPAGTAGSGGGATTGRTPTATHRGVNPLANRFDHPKVGKRKTVAAGIGGVYHAMQHAIPAHGLLPLVTINKHKGIDCPGCAWPEPDQADLNIAEFCENGAKTVAEETTPDRADRDFWASYTVEELRDKTDHWLGKRGRITEPLLYDRSSGDGHYRPVSWSTAFEIIADQLRRTAPEEAVFYTSGRASNEAAYVFQLLARRMGSNNLPDCGNMCHESTSSALSEAVGLGKGSVVMDDIHTTDLLISVGQNPGTNHPRALTAYTRCKENGGRIIAVNPMPEAGLMNFREPQDPRTLVGGKHRICDDYLQVRLDGDRAFFQAVNKELIRRDALDHDFIDRFTTGFEETRDHLLGLDDDELLRGCGLTRDDVLRTVDAIEKAQSVIITWTLGVTQHRDAVYTIREMVNTLLLTGNIGKPGAGTAPLRGHSNVQGNRTVGIWEKMPAHFLEALQDRFGFDVPRENGMDTVAALQAMRDGRTRFFMSLGGNLVRVASDTSAVEQGMSSNELTVHLSTKPNGSHAWPGEKSLILPVRARTDRDLQRSGPQQVTVEDSAGKVHASIGHRRANEDLDLRSEVDIICSVGRETFGDAFWQPMIDDYGVIRDHIEATIDGFEGYNERIERPGGFYLPNGPRERRFTTPDGKAHITLNPTNVLEVPDGHLLLSTVRSHDQYNSTIYGLNDRYRGIANGRRVIFVNPDDLRAQGLRDGDMVDIVSVWDDGERRAPNFRVVAYDHAKGCVSTYFPEANVLIPLDHVARDSNTPVSKSMVVRLEPLGRRAKDMPALAAAEK</sequence>
<name>A0A426Q525_9CORY</name>
<evidence type="ECO:0000256" key="7">
    <source>
        <dbReference type="ARBA" id="ARBA00023002"/>
    </source>
</evidence>
<evidence type="ECO:0000256" key="3">
    <source>
        <dbReference type="ARBA" id="ARBA00010312"/>
    </source>
</evidence>
<protein>
    <recommendedName>
        <fullName evidence="15">Formate dehydrogenase</fullName>
    </recommendedName>
</protein>
<evidence type="ECO:0000256" key="9">
    <source>
        <dbReference type="ARBA" id="ARBA00023014"/>
    </source>
</evidence>
<dbReference type="InterPro" id="IPR037951">
    <property type="entry name" value="MopB_CT_YdeP"/>
</dbReference>
<dbReference type="GO" id="GO:0043546">
    <property type="term" value="F:molybdopterin cofactor binding"/>
    <property type="evidence" value="ECO:0007669"/>
    <property type="project" value="InterPro"/>
</dbReference>
<evidence type="ECO:0000259" key="12">
    <source>
        <dbReference type="Pfam" id="PF01568"/>
    </source>
</evidence>
<dbReference type="RefSeq" id="WP_125175031.1">
    <property type="nucleotide sequence ID" value="NZ_PQNN01000023.1"/>
</dbReference>
<keyword evidence="7" id="KW-0560">Oxidoreductase</keyword>
<evidence type="ECO:0000256" key="10">
    <source>
        <dbReference type="SAM" id="MobiDB-lite"/>
    </source>
</evidence>
<keyword evidence="8" id="KW-0408">Iron</keyword>
<dbReference type="Gene3D" id="2.40.40.20">
    <property type="match status" value="1"/>
</dbReference>
<evidence type="ECO:0000256" key="8">
    <source>
        <dbReference type="ARBA" id="ARBA00023004"/>
    </source>
</evidence>
<evidence type="ECO:0000313" key="14">
    <source>
        <dbReference type="Proteomes" id="UP000278422"/>
    </source>
</evidence>
<dbReference type="InterPro" id="IPR050123">
    <property type="entry name" value="Prok_molybdopt-oxidoreductase"/>
</dbReference>
<comment type="cofactor">
    <cofactor evidence="1">
        <name>Mo-bis(molybdopterin guanine dinucleotide)</name>
        <dbReference type="ChEBI" id="CHEBI:60539"/>
    </cofactor>
</comment>
<dbReference type="AlphaFoldDB" id="A0A426Q525"/>
<gene>
    <name evidence="13" type="ORF">CXF42_05385</name>
</gene>
<dbReference type="InterPro" id="IPR041953">
    <property type="entry name" value="YdeP_MopB"/>
</dbReference>
<evidence type="ECO:0000256" key="6">
    <source>
        <dbReference type="ARBA" id="ARBA00022723"/>
    </source>
</evidence>
<dbReference type="NCBIfam" id="TIGR01701">
    <property type="entry name" value="Fdhalpha-like"/>
    <property type="match status" value="1"/>
</dbReference>
<comment type="cofactor">
    <cofactor evidence="2">
        <name>[4Fe-4S] cluster</name>
        <dbReference type="ChEBI" id="CHEBI:49883"/>
    </cofactor>
</comment>
<dbReference type="InterPro" id="IPR010046">
    <property type="entry name" value="Mopterin_OxRdtse_a_bac"/>
</dbReference>
<feature type="domain" description="Molybdopterin dinucleotide-binding" evidence="12">
    <location>
        <begin position="689"/>
        <end position="794"/>
    </location>
</feature>
<evidence type="ECO:0000256" key="2">
    <source>
        <dbReference type="ARBA" id="ARBA00001966"/>
    </source>
</evidence>
<evidence type="ECO:0008006" key="15">
    <source>
        <dbReference type="Google" id="ProtNLM"/>
    </source>
</evidence>
<accession>A0A426Q525</accession>
<evidence type="ECO:0000256" key="5">
    <source>
        <dbReference type="ARBA" id="ARBA00022505"/>
    </source>
</evidence>
<dbReference type="InterPro" id="IPR006656">
    <property type="entry name" value="Mopterin_OxRdtase"/>
</dbReference>
<dbReference type="Pfam" id="PF00384">
    <property type="entry name" value="Molybdopterin"/>
    <property type="match status" value="1"/>
</dbReference>
<keyword evidence="14" id="KW-1185">Reference proteome</keyword>
<dbReference type="GO" id="GO:0008863">
    <property type="term" value="F:formate dehydrogenase (NAD+) activity"/>
    <property type="evidence" value="ECO:0007669"/>
    <property type="project" value="InterPro"/>
</dbReference>
<feature type="compositionally biased region" description="Basic and acidic residues" evidence="10">
    <location>
        <begin position="1"/>
        <end position="26"/>
    </location>
</feature>
<proteinExistence type="inferred from homology"/>
<dbReference type="InterPro" id="IPR009010">
    <property type="entry name" value="Asp_de-COase-like_dom_sf"/>
</dbReference>
<evidence type="ECO:0000256" key="4">
    <source>
        <dbReference type="ARBA" id="ARBA00022485"/>
    </source>
</evidence>
<dbReference type="GO" id="GO:0030151">
    <property type="term" value="F:molybdenum ion binding"/>
    <property type="evidence" value="ECO:0007669"/>
    <property type="project" value="InterPro"/>
</dbReference>
<dbReference type="CDD" id="cd02787">
    <property type="entry name" value="MopB_CT_ydeP"/>
    <property type="match status" value="1"/>
</dbReference>
<comment type="caution">
    <text evidence="13">The sequence shown here is derived from an EMBL/GenBank/DDBJ whole genome shotgun (WGS) entry which is preliminary data.</text>
</comment>
<evidence type="ECO:0000259" key="11">
    <source>
        <dbReference type="Pfam" id="PF00384"/>
    </source>
</evidence>
<organism evidence="13 14">
    <name type="scientific">Corynebacterium bovis</name>
    <dbReference type="NCBI Taxonomy" id="36808"/>
    <lineage>
        <taxon>Bacteria</taxon>
        <taxon>Bacillati</taxon>
        <taxon>Actinomycetota</taxon>
        <taxon>Actinomycetes</taxon>
        <taxon>Mycobacteriales</taxon>
        <taxon>Corynebacteriaceae</taxon>
        <taxon>Corynebacterium</taxon>
    </lineage>
</organism>
<dbReference type="SUPFAM" id="SSF50692">
    <property type="entry name" value="ADC-like"/>
    <property type="match status" value="1"/>
</dbReference>
<reference evidence="13 14" key="1">
    <citation type="submission" date="2018-01" db="EMBL/GenBank/DDBJ databases">
        <title>Twenty Corynebacterium bovis Genomes.</title>
        <authorList>
            <person name="Gulvik C.A."/>
        </authorList>
    </citation>
    <scope>NUCLEOTIDE SEQUENCE [LARGE SCALE GENOMIC DNA]</scope>
    <source>
        <strain evidence="13 14">16-2004</strain>
    </source>
</reference>
<keyword evidence="5" id="KW-0500">Molybdenum</keyword>
<dbReference type="PANTHER" id="PTHR43105">
    <property type="entry name" value="RESPIRATORY NITRATE REDUCTASE"/>
    <property type="match status" value="1"/>
</dbReference>
<feature type="compositionally biased region" description="Low complexity" evidence="10">
    <location>
        <begin position="27"/>
        <end position="36"/>
    </location>
</feature>
<dbReference type="CDD" id="cd02767">
    <property type="entry name" value="MopB_ydeP"/>
    <property type="match status" value="1"/>
</dbReference>
<dbReference type="PANTHER" id="PTHR43105:SF4">
    <property type="entry name" value="PROTEIN YDEP"/>
    <property type="match status" value="1"/>
</dbReference>
<dbReference type="InterPro" id="IPR006657">
    <property type="entry name" value="MoPterin_dinucl-bd_dom"/>
</dbReference>
<evidence type="ECO:0000256" key="1">
    <source>
        <dbReference type="ARBA" id="ARBA00001942"/>
    </source>
</evidence>
<dbReference type="GO" id="GO:0016020">
    <property type="term" value="C:membrane"/>
    <property type="evidence" value="ECO:0007669"/>
    <property type="project" value="TreeGrafter"/>
</dbReference>
<dbReference type="GO" id="GO:0051539">
    <property type="term" value="F:4 iron, 4 sulfur cluster binding"/>
    <property type="evidence" value="ECO:0007669"/>
    <property type="project" value="UniProtKB-KW"/>
</dbReference>
<comment type="similarity">
    <text evidence="3">Belongs to the prokaryotic molybdopterin-containing oxidoreductase family.</text>
</comment>
<dbReference type="EMBL" id="PQNQ01000011">
    <property type="protein sequence ID" value="RRQ04144.1"/>
    <property type="molecule type" value="Genomic_DNA"/>
</dbReference>
<dbReference type="Gene3D" id="3.40.228.10">
    <property type="entry name" value="Dimethylsulfoxide Reductase, domain 2"/>
    <property type="match status" value="1"/>
</dbReference>